<gene>
    <name evidence="5" type="ORF">H0A62_05950</name>
</gene>
<feature type="region of interest" description="Disordered" evidence="2">
    <location>
        <begin position="1212"/>
        <end position="1237"/>
    </location>
</feature>
<evidence type="ECO:0000313" key="5">
    <source>
        <dbReference type="EMBL" id="NYT85140.1"/>
    </source>
</evidence>
<feature type="domain" description="SPOR" evidence="4">
    <location>
        <begin position="1236"/>
        <end position="1312"/>
    </location>
</feature>
<name>A0A853GZF1_9BURK</name>
<feature type="transmembrane region" description="Helical" evidence="3">
    <location>
        <begin position="31"/>
        <end position="53"/>
    </location>
</feature>
<reference evidence="5 6" key="1">
    <citation type="submission" date="2020-07" db="EMBL/GenBank/DDBJ databases">
        <title>Taxonomic revisions and descriptions of new bacterial species based on genomic comparisons in the high-G+C-content subgroup of the family Alcaligenaceae.</title>
        <authorList>
            <person name="Szabo A."/>
            <person name="Felfoldi T."/>
        </authorList>
    </citation>
    <scope>NUCLEOTIDE SEQUENCE [LARGE SCALE GENOMIC DNA]</scope>
    <source>
        <strain evidence="5 6">DSM 25667</strain>
    </source>
</reference>
<feature type="transmembrane region" description="Helical" evidence="3">
    <location>
        <begin position="382"/>
        <end position="404"/>
    </location>
</feature>
<dbReference type="PROSITE" id="PS51724">
    <property type="entry name" value="SPOR"/>
    <property type="match status" value="1"/>
</dbReference>
<evidence type="ECO:0000256" key="1">
    <source>
        <dbReference type="SAM" id="Coils"/>
    </source>
</evidence>
<feature type="coiled-coil region" evidence="1">
    <location>
        <begin position="993"/>
        <end position="1020"/>
    </location>
</feature>
<dbReference type="InterPro" id="IPR007730">
    <property type="entry name" value="SPOR-like_dom"/>
</dbReference>
<keyword evidence="3" id="KW-0472">Membrane</keyword>
<dbReference type="Pfam" id="PF05036">
    <property type="entry name" value="SPOR"/>
    <property type="match status" value="1"/>
</dbReference>
<evidence type="ECO:0000259" key="4">
    <source>
        <dbReference type="PROSITE" id="PS51724"/>
    </source>
</evidence>
<dbReference type="Proteomes" id="UP000554144">
    <property type="component" value="Unassembled WGS sequence"/>
</dbReference>
<comment type="caution">
    <text evidence="5">The sequence shown here is derived from an EMBL/GenBank/DDBJ whole genome shotgun (WGS) entry which is preliminary data.</text>
</comment>
<dbReference type="EMBL" id="JACCEV010000001">
    <property type="protein sequence ID" value="NYT85140.1"/>
    <property type="molecule type" value="Genomic_DNA"/>
</dbReference>
<evidence type="ECO:0000256" key="3">
    <source>
        <dbReference type="SAM" id="Phobius"/>
    </source>
</evidence>
<dbReference type="InterPro" id="IPR025743">
    <property type="entry name" value="TssM1_N"/>
</dbReference>
<dbReference type="InterPro" id="IPR053156">
    <property type="entry name" value="T6SS_TssM-like"/>
</dbReference>
<keyword evidence="6" id="KW-1185">Reference proteome</keyword>
<proteinExistence type="predicted"/>
<protein>
    <submittedName>
        <fullName evidence="5">SPOR domain-containing protein</fullName>
    </submittedName>
</protein>
<dbReference type="OrthoDB" id="9758229at2"/>
<sequence>MAKKLLSVLAGFIVLLILALACWLVGVILGWQLWQSLALFLGCVIAVLVLGWLRRRWHAWRLRRRLARPALSTSESTAQLDADWSAGLKALRQSRLSRFGSPLYVLPWFLTLGPEDQARSSMLHRAAGRDAVTASGDENPALQWWLLPSMVMLDPAPVQQALAPSASGWQRMLHWMMHTRRREPLNGLVLCFSSEWLGESSDAQLSDTGYMLRQRLDELVRIYNARVPVYIVLTHCESVDGFSAWARSLADDASKQAMGYVNKGKLASIGEFIGDAFGHIVARMSDLRVLQGRHEHPTPEAFGLPERMLALSGRLDKVLRPAFQVTPYAETPLLRGLFLTAGRTGNDSHQADWFSAGLFDDVLPGQRHAWQALERMRHWRRLLRHAAVAGWLFACVAVGVMLVYSAQTAREQMRLAGKGAGTAGADFSGDLASDLRALHSIRRAVHTLDDRQGWQKDWMPFQRDVNKAQSQLADAYADAFYREVIAKNLNPLLATVLNGAQSGVPDQAAIALAQNLVRRINLLQARLAGQNLSKLPLPGTEVQAIAAAIQKGSLSPIDGLLLGDMYRDYLSWQKNKAILTDEQHALQKALSNLGLSARPIQWIYTWTALQPDLQPMRMSDFWTIGKVEGLPEVPSAMTLSGKKAVTAFMKELARATGNDKAWQERQSQYQKLFLEEGLEHWYTFSDAFVHAPDLIGDASSRRTVLASLMTTTGPYNKYMGKLAKLGQSLPAQSRPEWLQQAMRLEKLSGLVQLPKPDGKEAPAAGGSSLTTLQNLKVVQDFGGDLLKALPEGNAIRQGVSSLSSDQQALSLLQNHWVGVRTTIHSLQQGEGTAMDTAKQIWSYGHDPKVKSVALVDAHKAMEQLRRSYGTPTDPRTAVVWQLESGAMDFTLDYAARSAACSLQRNWDVNVLGTVKGLTDKQLANTLLFGPQGQVNVFLDGDASYFVSRDGTRYMAREALGDVVPLNGQFYAFAGLAQKRTANQAGQQLEDQRNKDANAALKEQAQQLDQKISKLEAVKGNVTLSTEPSQTNASAQLRPESISLSLQCASGPVTLQNLNFANSQVFSWSMSSCANTMLSIKYPGFELQKQWSGAGGFIQFLNEYASGVRRYTPADFPEQADMLKQAGIEWLDVSYRQQGQESVLKAFAEADKLHAQAQEIQARLDAMQQDAAQAPEAQSTSGLPALPEQIIMACMGTADSLSPVLTASIETHAPENSAEPAVKPEPEEAPPNQGHDTKTQGMYAVQVGVFAHPEKVSDALEKAQYTLQDEPITLHGKDYRNIRVTGYKTRQAADDAAKKIGRLLGLKPVVVGG</sequence>
<dbReference type="Pfam" id="PF14331">
    <property type="entry name" value="IcmF-related_N"/>
    <property type="match status" value="1"/>
</dbReference>
<dbReference type="RefSeq" id="WP_130037309.1">
    <property type="nucleotide sequence ID" value="NZ_JACCEV010000001.1"/>
</dbReference>
<dbReference type="PROSITE" id="PS51257">
    <property type="entry name" value="PROKAR_LIPOPROTEIN"/>
    <property type="match status" value="1"/>
</dbReference>
<dbReference type="GO" id="GO:0042834">
    <property type="term" value="F:peptidoglycan binding"/>
    <property type="evidence" value="ECO:0007669"/>
    <property type="project" value="InterPro"/>
</dbReference>
<keyword evidence="1" id="KW-0175">Coiled coil</keyword>
<evidence type="ECO:0000256" key="2">
    <source>
        <dbReference type="SAM" id="MobiDB-lite"/>
    </source>
</evidence>
<organism evidence="5 6">
    <name type="scientific">Pollutimonas harenae</name>
    <dbReference type="NCBI Taxonomy" id="657015"/>
    <lineage>
        <taxon>Bacteria</taxon>
        <taxon>Pseudomonadati</taxon>
        <taxon>Pseudomonadota</taxon>
        <taxon>Betaproteobacteria</taxon>
        <taxon>Burkholderiales</taxon>
        <taxon>Alcaligenaceae</taxon>
        <taxon>Pollutimonas</taxon>
    </lineage>
</organism>
<accession>A0A853GZF1</accession>
<evidence type="ECO:0000313" key="6">
    <source>
        <dbReference type="Proteomes" id="UP000554144"/>
    </source>
</evidence>
<keyword evidence="3" id="KW-0812">Transmembrane</keyword>
<dbReference type="PANTHER" id="PTHR36153:SF1">
    <property type="entry name" value="TYPE VI SECRETION SYSTEM COMPONENT TSSM1"/>
    <property type="match status" value="1"/>
</dbReference>
<dbReference type="PANTHER" id="PTHR36153">
    <property type="entry name" value="INNER MEMBRANE PROTEIN-RELATED"/>
    <property type="match status" value="1"/>
</dbReference>
<keyword evidence="3" id="KW-1133">Transmembrane helix</keyword>